<name>A0ABQ5DV76_9ASTR</name>
<dbReference type="Proteomes" id="UP001151760">
    <property type="component" value="Unassembled WGS sequence"/>
</dbReference>
<gene>
    <name evidence="1" type="ORF">Tco_0951800</name>
</gene>
<keyword evidence="2" id="KW-1185">Reference proteome</keyword>
<reference evidence="1" key="2">
    <citation type="submission" date="2022-01" db="EMBL/GenBank/DDBJ databases">
        <authorList>
            <person name="Yamashiro T."/>
            <person name="Shiraishi A."/>
            <person name="Satake H."/>
            <person name="Nakayama K."/>
        </authorList>
    </citation>
    <scope>NUCLEOTIDE SEQUENCE</scope>
</reference>
<evidence type="ECO:0000313" key="1">
    <source>
        <dbReference type="EMBL" id="GJT43085.1"/>
    </source>
</evidence>
<comment type="caution">
    <text evidence="1">The sequence shown here is derived from an EMBL/GenBank/DDBJ whole genome shotgun (WGS) entry which is preliminary data.</text>
</comment>
<evidence type="ECO:0000313" key="2">
    <source>
        <dbReference type="Proteomes" id="UP001151760"/>
    </source>
</evidence>
<accession>A0ABQ5DV76</accession>
<protein>
    <submittedName>
        <fullName evidence="1">Uncharacterized protein</fullName>
    </submittedName>
</protein>
<proteinExistence type="predicted"/>
<sequence>MDVAEVGSVVGKVGIRWVVMVMVVRDDVDMGVCRMVVGRGVMWAGATNSACGCGDFSDVVCKVVRMDVYRLVWVGQKGTVAVRPGNLAGKRGGRRRKIFGEEESICVSCD</sequence>
<organism evidence="1 2">
    <name type="scientific">Tanacetum coccineum</name>
    <dbReference type="NCBI Taxonomy" id="301880"/>
    <lineage>
        <taxon>Eukaryota</taxon>
        <taxon>Viridiplantae</taxon>
        <taxon>Streptophyta</taxon>
        <taxon>Embryophyta</taxon>
        <taxon>Tracheophyta</taxon>
        <taxon>Spermatophyta</taxon>
        <taxon>Magnoliopsida</taxon>
        <taxon>eudicotyledons</taxon>
        <taxon>Gunneridae</taxon>
        <taxon>Pentapetalae</taxon>
        <taxon>asterids</taxon>
        <taxon>campanulids</taxon>
        <taxon>Asterales</taxon>
        <taxon>Asteraceae</taxon>
        <taxon>Asteroideae</taxon>
        <taxon>Anthemideae</taxon>
        <taxon>Anthemidinae</taxon>
        <taxon>Tanacetum</taxon>
    </lineage>
</organism>
<dbReference type="EMBL" id="BQNB010015699">
    <property type="protein sequence ID" value="GJT43085.1"/>
    <property type="molecule type" value="Genomic_DNA"/>
</dbReference>
<reference evidence="1" key="1">
    <citation type="journal article" date="2022" name="Int. J. Mol. Sci.">
        <title>Draft Genome of Tanacetum Coccineum: Genomic Comparison of Closely Related Tanacetum-Family Plants.</title>
        <authorList>
            <person name="Yamashiro T."/>
            <person name="Shiraishi A."/>
            <person name="Nakayama K."/>
            <person name="Satake H."/>
        </authorList>
    </citation>
    <scope>NUCLEOTIDE SEQUENCE</scope>
</reference>